<dbReference type="InterPro" id="IPR001810">
    <property type="entry name" value="F-box_dom"/>
</dbReference>
<dbReference type="Gene3D" id="3.40.50.300">
    <property type="entry name" value="P-loop containing nucleotide triphosphate hydrolases"/>
    <property type="match status" value="3"/>
</dbReference>
<dbReference type="InterPro" id="IPR027417">
    <property type="entry name" value="P-loop_NTPase"/>
</dbReference>
<dbReference type="PANTHER" id="PTHR33377">
    <property type="entry name" value="OS10G0134700 PROTEIN-RELATED"/>
    <property type="match status" value="1"/>
</dbReference>
<dbReference type="InterPro" id="IPR002182">
    <property type="entry name" value="NB-ARC"/>
</dbReference>
<dbReference type="Pfam" id="PF23635">
    <property type="entry name" value="Beta-prop_AT5G49610-like"/>
    <property type="match status" value="2"/>
</dbReference>
<dbReference type="SMART" id="SM00256">
    <property type="entry name" value="FBOX"/>
    <property type="match status" value="2"/>
</dbReference>
<keyword evidence="3" id="KW-1185">Reference proteome</keyword>
<name>A0AAQ3SVC8_PASNO</name>
<dbReference type="GO" id="GO:0043531">
    <property type="term" value="F:ADP binding"/>
    <property type="evidence" value="ECO:0007669"/>
    <property type="project" value="InterPro"/>
</dbReference>
<dbReference type="EMBL" id="CP144747">
    <property type="protein sequence ID" value="WVZ61563.1"/>
    <property type="molecule type" value="Genomic_DNA"/>
</dbReference>
<dbReference type="Proteomes" id="UP001341281">
    <property type="component" value="Chromosome 03"/>
</dbReference>
<evidence type="ECO:0000313" key="3">
    <source>
        <dbReference type="Proteomes" id="UP001341281"/>
    </source>
</evidence>
<accession>A0AAQ3SVC8</accession>
<evidence type="ECO:0000259" key="1">
    <source>
        <dbReference type="SMART" id="SM00256"/>
    </source>
</evidence>
<dbReference type="InterPro" id="IPR056594">
    <property type="entry name" value="AT5G49610-like_b-prop"/>
</dbReference>
<reference evidence="2 3" key="1">
    <citation type="submission" date="2024-02" db="EMBL/GenBank/DDBJ databases">
        <title>High-quality chromosome-scale genome assembly of Pensacola bahiagrass (Paspalum notatum Flugge var. saurae).</title>
        <authorList>
            <person name="Vega J.M."/>
            <person name="Podio M."/>
            <person name="Orjuela J."/>
            <person name="Siena L.A."/>
            <person name="Pessino S.C."/>
            <person name="Combes M.C."/>
            <person name="Mariac C."/>
            <person name="Albertini E."/>
            <person name="Pupilli F."/>
            <person name="Ortiz J.P.A."/>
            <person name="Leblanc O."/>
        </authorList>
    </citation>
    <scope>NUCLEOTIDE SEQUENCE [LARGE SCALE GENOMIC DNA]</scope>
    <source>
        <strain evidence="2">R1</strain>
        <tissue evidence="2">Leaf</tissue>
    </source>
</reference>
<gene>
    <name evidence="2" type="ORF">U9M48_011419</name>
</gene>
<proteinExistence type="predicted"/>
<dbReference type="Pfam" id="PF00931">
    <property type="entry name" value="NB-ARC"/>
    <property type="match status" value="2"/>
</dbReference>
<dbReference type="InterPro" id="IPR036047">
    <property type="entry name" value="F-box-like_dom_sf"/>
</dbReference>
<dbReference type="Pfam" id="PF00646">
    <property type="entry name" value="F-box"/>
    <property type="match status" value="2"/>
</dbReference>
<evidence type="ECO:0000313" key="2">
    <source>
        <dbReference type="EMBL" id="WVZ61563.1"/>
    </source>
</evidence>
<feature type="domain" description="F-box" evidence="1">
    <location>
        <begin position="486"/>
        <end position="529"/>
    </location>
</feature>
<dbReference type="SUPFAM" id="SSF52540">
    <property type="entry name" value="P-loop containing nucleoside triphosphate hydrolases"/>
    <property type="match status" value="4"/>
</dbReference>
<feature type="domain" description="F-box" evidence="1">
    <location>
        <begin position="2290"/>
        <end position="2333"/>
    </location>
</feature>
<organism evidence="2 3">
    <name type="scientific">Paspalum notatum var. saurae</name>
    <dbReference type="NCBI Taxonomy" id="547442"/>
    <lineage>
        <taxon>Eukaryota</taxon>
        <taxon>Viridiplantae</taxon>
        <taxon>Streptophyta</taxon>
        <taxon>Embryophyta</taxon>
        <taxon>Tracheophyta</taxon>
        <taxon>Spermatophyta</taxon>
        <taxon>Magnoliopsida</taxon>
        <taxon>Liliopsida</taxon>
        <taxon>Poales</taxon>
        <taxon>Poaceae</taxon>
        <taxon>PACMAD clade</taxon>
        <taxon>Panicoideae</taxon>
        <taxon>Andropogonodae</taxon>
        <taxon>Paspaleae</taxon>
        <taxon>Paspalinae</taxon>
        <taxon>Paspalum</taxon>
    </lineage>
</organism>
<dbReference type="PANTHER" id="PTHR33377:SF23">
    <property type="entry name" value="NB-ARC DOMAIN-CONTAINING PROTEIN"/>
    <property type="match status" value="1"/>
</dbReference>
<sequence>MEMILSAVLGEAITRSIDFFISKCSKPQAQDVEGTLHRALLRAQVIIDEAMGRQITNQAILLQLDMLRGAMHRCYYMLDTFRCQYSHEEDAEDQVSSKSFSLPKVNSLKDLCWSSNTNMCILGQLEKARDNLSSLVIDVEEVVVFLASYRRMYRQPYSMHLLLGNCMFGRQMEAEFAIKFLLHTQRHGPEELEVLPVVGPGKVGKSTLVAHVCKDERVRDHFSEILWLGEHDFTYDYIEECVLKLHNRVTVNSNKAERLLVIVELVGDLTEDAWNRLYSASKNCVPRGSKIIVTSRSDKIVRFGTTRALTLKHLPQEAFWYFFKTLVFGSADPETHPTLVRLAMETARMLNSSFNGALVMSSLLRDNFDARFWLRFLGFYKGLTQKHVSEFGARPSDLLNRNRPTRLWSMSGTSEDFVVHHQYQWSSAVEAPKIRLEDVMLGSVTPHRKFDMLLWKSRIPPFYSYRLAFFPNPPLSSARQHAAAALMDDLVEEFLLRIPPDDPARLLRAALVCKCWCRIISDPGFHRRFREFHRRTPPMLGFLSNFRTFSCFVPTTSFLPPRADAGICSYAATAIDARHGRVLLHAAPLYLNQNPMDSALVVWDPIRGDRTELPSLPRSYHPHTWNAAVLCASSLGGACDHLHCRRGHFLVVFMGFDVEQLGMFSYVYSSEAAAWSEPAYHGQHPGAAIGSVASALVGNALYFVLRDRKRVIEYDLGAREMSLIDLPADCSLGGNVLMATEEGGLGLANLVRNRLCLWSWEAGPDRDAGWVRSGAMDLRPLLPDEAPSASLHVAGVACDIAAIFVRTHVGIFTVDLKSCQVAKVYEDGGCFDNFPYIAFYTPGFSVKSLMGNGRTRRKSWLSLFVASGLSSHRPNTVTPSVLEPNIPYARFGHRWDPNIYLHFRENMDQKFTIGTINMEKEPRRSNILACAWTRTILLSSYIMDPSNEAYWYFFRTLAFGSTDPKQHPRLASVAMEISRMLSGRALIAANITASLLRDNSHQHLVQGSGMDMLLSTVLGEAIGRSIDFFISKCSKKQEQDVEGRLGSVLIRAQVIIDEAKGRQITNQAMLLQLEMLRGAMHRGYYMLDTFRCQYFHDKEDAEDQAVSQSLSLCKLDSMKYLRSFHRRTQLFTQLQEMLDSLNSMILDANEMIIFLKSYRQMCRQPYSMHLVLANCMFDRQMETELVINFLLHTKLHHHAEELEVLPIVGPRRVGKRTLVAHVCNDERVRDHFSEIVFLTDDDFRDDTISVLGQGCAMEQQICTTKKDVRLLVVVEVAGDVNADSWNKLCSAFRQPASNGNRVIITSRSDKIAKLGTTGVITLKYPSNEAYWYFFRTLAFGSTDPKQHPRLASVAMEISRMLSGRALIAANITASLLRDNFNINFWCKVLAFMRGIIQKHIANFGENPCDLLNQNRPTHLGRMSIASESFMVYDQCHRSSQETVPNITFADVFYGSIKPHEKFEVLAWRSRIPPYYNYIYTLEKQICTSKKDGRLLVVVEVAGDVTADSWNKLCSAIKHSASNGARIVITSRSDRITRLGTTGAITLKYLTDEAYWYFFRTQTFGSTDPKQHPRLASVAMEIAGLLSSRAFIAANIIASLLRDNFDINFWCKVLAFMRGLIQKHIANFGENPCDLLNQNRPTHLGRMSIASEGFLVYAQCHHSSQETVPNLTFADVFCGSIKAHGKFEVLAWRSQIPPYYNYVYTSSEGFIAANVTASLLKDNFDINFWCKVLKFLRGLIQNHIANFGDNPCDVLNQNRPTHLGRMSIASEGFMVYDQCHLSTQETVPDITFADVCYGSIKPHGKFDMILSAVLGEAITRSIDFFISKCSKPQAQDVEGTLRRALLRAQVIIDKAMGRQITNQAILLQLDMLRGAMHRCYYMLDTFRCQYSHDEDAEDQVSSKSFSLPKVNSLKDLCWSSNTNMCILGQLEKARDNLSSLVIDVEEVVVFLASYRRMYRQPYSMHLLLGNCMFGRQMEAEFAIKFLLHTQHHGPKELEVLPVVGPGKVGKSTLVAHVCKDERVRDHFSEILWLGEHDFTYDYIEECVLKLHNRATVNSNKAERLLVIVELVGDLTEDAWNRLYSASKNCVPRGSKIIVTSRSDKIVRFGTTRALTLKHLPQEAFWYFFKTLVFGSADPETHPTLVRLAMETARMLNSSFNGALVMSSLLRDNFDARFWLRFLGFYKGLTQKHVSEFGARPSDLLNRNRPTRLWSMSGTSEDFVVHHQYQWSSAVEAPKIRLEDVMLGSVTPHRKFDMLLWKSRIPPFYSYRLAFFPNPPLSSARQHAAAALMDDLVEEFLLRIPPDDPARLLRAALVCKCWCRIISDPGFHRRFREFHRRTPPMLGFLSNFRTFSCFVPTTSFLPPRADAGICSYAATAIDARHGRVLLHAAPLYLNQNPMDSALVVWDPIRGDRTELPSLPRSYHPHTWNAAVLCASSLGGACDHLHCRRGHFLVVFMGFDVEQLGMFSYVYSSEAAAWSEPAYHGQHPGAAIGSVASALVGNALYFVLRDRKRVIEYDLGAREMSLIDLPADCSLGGNVLMATEEGGLGLANLVRNRLCLWSWEAGPDRDAGWVRSGAMDLRPLLPDEAPSASLHVAGVACDIAAIFVRTHVGIFTVDLKSCQVAKVYEDGGCFDNFPYIAFYTPELKVASTEGQRMGTSNA</sequence>
<dbReference type="SUPFAM" id="SSF81383">
    <property type="entry name" value="F-box domain"/>
    <property type="match status" value="2"/>
</dbReference>
<protein>
    <recommendedName>
        <fullName evidence="1">F-box domain-containing protein</fullName>
    </recommendedName>
</protein>